<gene>
    <name evidence="3" type="ORF">LCGC14_2566810</name>
</gene>
<evidence type="ECO:0000256" key="1">
    <source>
        <dbReference type="ARBA" id="ARBA00013068"/>
    </source>
</evidence>
<keyword evidence="2" id="KW-0704">Schiff base</keyword>
<proteinExistence type="predicted"/>
<evidence type="ECO:0000256" key="2">
    <source>
        <dbReference type="ARBA" id="ARBA00023270"/>
    </source>
</evidence>
<dbReference type="SUPFAM" id="SSF51569">
    <property type="entry name" value="Aldolase"/>
    <property type="match status" value="1"/>
</dbReference>
<reference evidence="3" key="1">
    <citation type="journal article" date="2015" name="Nature">
        <title>Complex archaea that bridge the gap between prokaryotes and eukaryotes.</title>
        <authorList>
            <person name="Spang A."/>
            <person name="Saw J.H."/>
            <person name="Jorgensen S.L."/>
            <person name="Zaremba-Niedzwiedzka K."/>
            <person name="Martijn J."/>
            <person name="Lind A.E."/>
            <person name="van Eijk R."/>
            <person name="Schleper C."/>
            <person name="Guy L."/>
            <person name="Ettema T.J."/>
        </authorList>
    </citation>
    <scope>NUCLEOTIDE SEQUENCE</scope>
</reference>
<dbReference type="AlphaFoldDB" id="A0A0F9DBB5"/>
<dbReference type="Gene3D" id="3.20.20.70">
    <property type="entry name" value="Aldolase class I"/>
    <property type="match status" value="1"/>
</dbReference>
<protein>
    <recommendedName>
        <fullName evidence="1">fructose-bisphosphate aldolase</fullName>
        <ecNumber evidence="1">4.1.2.13</ecNumber>
    </recommendedName>
</protein>
<organism evidence="3">
    <name type="scientific">marine sediment metagenome</name>
    <dbReference type="NCBI Taxonomy" id="412755"/>
    <lineage>
        <taxon>unclassified sequences</taxon>
        <taxon>metagenomes</taxon>
        <taxon>ecological metagenomes</taxon>
    </lineage>
</organism>
<accession>A0A0F9DBB5</accession>
<dbReference type="PANTHER" id="PTHR47916:SF4">
    <property type="entry name" value="FRUCTOSE-BISPHOSPHATE ALDOLASE CLASS 1"/>
    <property type="match status" value="1"/>
</dbReference>
<dbReference type="EMBL" id="LAZR01042521">
    <property type="protein sequence ID" value="KKL09343.1"/>
    <property type="molecule type" value="Genomic_DNA"/>
</dbReference>
<comment type="caution">
    <text evidence="3">The sequence shown here is derived from an EMBL/GenBank/DDBJ whole genome shotgun (WGS) entry which is preliminary data.</text>
</comment>
<dbReference type="InterPro" id="IPR013785">
    <property type="entry name" value="Aldolase_TIM"/>
</dbReference>
<dbReference type="GO" id="GO:0004332">
    <property type="term" value="F:fructose-bisphosphate aldolase activity"/>
    <property type="evidence" value="ECO:0007669"/>
    <property type="project" value="UniProtKB-EC"/>
</dbReference>
<dbReference type="EC" id="4.1.2.13" evidence="1"/>
<dbReference type="InterPro" id="IPR002915">
    <property type="entry name" value="DeoC/FbaB/LacD_aldolase"/>
</dbReference>
<dbReference type="Pfam" id="PF01791">
    <property type="entry name" value="DeoC"/>
    <property type="match status" value="1"/>
</dbReference>
<name>A0A0F9DBB5_9ZZZZ</name>
<evidence type="ECO:0000313" key="3">
    <source>
        <dbReference type="EMBL" id="KKL09343.1"/>
    </source>
</evidence>
<dbReference type="InterPro" id="IPR050456">
    <property type="entry name" value="DeoC/FbaB_aldolase"/>
</dbReference>
<dbReference type="PANTHER" id="PTHR47916">
    <property type="entry name" value="FRUCTOSE-BISPHOSPHATE ALDOLASE CLASS 1"/>
    <property type="match status" value="1"/>
</dbReference>
<sequence length="124" mass="13540">MSNRINEILNNYKHENAGVRSNIVRILNHGTLTGTGKVVILPVDQGFEHGPIRTFGPNPSGYDPLYHVELAIESGCNAYAAPLGFIQMAASEYPGQIPMILKINNNDSLYKTKDPIPSIPPIKA</sequence>